<keyword evidence="11" id="KW-0812">Transmembrane</keyword>
<keyword evidence="9" id="KW-1031">Host cell junction</keyword>
<proteinExistence type="predicted"/>
<evidence type="ECO:0000256" key="8">
    <source>
        <dbReference type="ARBA" id="ARBA00023060"/>
    </source>
</evidence>
<dbReference type="SUPFAM" id="SSF88633">
    <property type="entry name" value="Positive stranded ssRNA viruses"/>
    <property type="match status" value="3"/>
</dbReference>
<keyword evidence="6" id="KW-0946">Virion</keyword>
<comment type="subcellular location">
    <subcellularLocation>
        <location evidence="2">Host cell junction</location>
        <location evidence="2">Host plasmodesma</location>
    </subcellularLocation>
    <subcellularLocation>
        <location evidence="1">Virion</location>
    </subcellularLocation>
</comment>
<evidence type="ECO:0000256" key="3">
    <source>
        <dbReference type="ARBA" id="ARBA00022361"/>
    </source>
</evidence>
<dbReference type="Pfam" id="PF02247">
    <property type="entry name" value="Como_LCP"/>
    <property type="match status" value="1"/>
</dbReference>
<dbReference type="Pfam" id="PF01107">
    <property type="entry name" value="MP"/>
    <property type="match status" value="1"/>
</dbReference>
<evidence type="ECO:0000256" key="11">
    <source>
        <dbReference type="SAM" id="Phobius"/>
    </source>
</evidence>
<dbReference type="Proteomes" id="UP000241755">
    <property type="component" value="Genome"/>
</dbReference>
<keyword evidence="11" id="KW-1133">Transmembrane helix</keyword>
<dbReference type="EMBL" id="KX269871">
    <property type="protein sequence ID" value="ANH71253.1"/>
    <property type="molecule type" value="Genomic_RNA"/>
</dbReference>
<keyword evidence="8" id="KW-1142">T=3 icosahedral capsid protein</keyword>
<evidence type="ECO:0000256" key="1">
    <source>
        <dbReference type="ARBA" id="ARBA00004328"/>
    </source>
</evidence>
<accession>A0A1I9LHM4</accession>
<dbReference type="GO" id="GO:0046740">
    <property type="term" value="P:transport of virus in host, cell to cell"/>
    <property type="evidence" value="ECO:0007669"/>
    <property type="project" value="UniProtKB-KW"/>
</dbReference>
<dbReference type="GeneID" id="37620409"/>
<dbReference type="GO" id="GO:0005198">
    <property type="term" value="F:structural molecule activity"/>
    <property type="evidence" value="ECO:0007669"/>
    <property type="project" value="InterPro"/>
</dbReference>
<reference evidence="12 13" key="1">
    <citation type="journal article" date="2016" name="Arch. Virol.">
        <title>High throughput sequencing reveals a novel fabavirus infecting sweet cherry.</title>
        <authorList>
            <person name="Villamor D.E."/>
            <person name="Pillai S.S."/>
            <person name="Eastwell K.C."/>
        </authorList>
    </citation>
    <scope>NUCLEOTIDE SEQUENCE [LARGE SCALE GENOMIC DNA]</scope>
    <source>
        <strain evidence="12">8816-s1</strain>
    </source>
</reference>
<dbReference type="InterPro" id="IPR003182">
    <property type="entry name" value="RNA2_polyprotein"/>
</dbReference>
<evidence type="ECO:0000313" key="12">
    <source>
        <dbReference type="EMBL" id="ANH71253.1"/>
    </source>
</evidence>
<organism evidence="12 13">
    <name type="scientific">Prunus virus F</name>
    <dbReference type="NCBI Taxonomy" id="1855510"/>
    <lineage>
        <taxon>Viruses</taxon>
        <taxon>Riboviria</taxon>
        <taxon>Orthornavirae</taxon>
        <taxon>Pisuviricota</taxon>
        <taxon>Pisoniviricetes</taxon>
        <taxon>Picornavirales</taxon>
        <taxon>Secoviridae</taxon>
        <taxon>Comovirinae</taxon>
        <taxon>Fabavirus</taxon>
        <taxon>Fabavirus pruni</taxon>
    </lineage>
</organism>
<dbReference type="GO" id="GO:0039617">
    <property type="term" value="C:T=3 icosahedral viral capsid"/>
    <property type="evidence" value="ECO:0007669"/>
    <property type="project" value="UniProtKB-KW"/>
</dbReference>
<dbReference type="Pfam" id="PF02248">
    <property type="entry name" value="Como_SCP"/>
    <property type="match status" value="1"/>
</dbReference>
<protein>
    <recommendedName>
        <fullName evidence="3">RNA2 polyprotein</fullName>
    </recommendedName>
    <alternativeName>
        <fullName evidence="10">Genome polyprotein M</fullName>
    </alternativeName>
</protein>
<keyword evidence="11" id="KW-0472">Membrane</keyword>
<dbReference type="InterPro" id="IPR003181">
    <property type="entry name" value="Como_LCP"/>
</dbReference>
<keyword evidence="7" id="KW-0916">Viral movement protein</keyword>
<dbReference type="RefSeq" id="YP_009508876.1">
    <property type="nucleotide sequence ID" value="NC_039078.1"/>
</dbReference>
<evidence type="ECO:0000256" key="10">
    <source>
        <dbReference type="ARBA" id="ARBA00032125"/>
    </source>
</evidence>
<dbReference type="KEGG" id="vg:37620409"/>
<keyword evidence="4" id="KW-0813">Transport</keyword>
<name>A0A1I9LHM4_9SECO</name>
<evidence type="ECO:0000256" key="7">
    <source>
        <dbReference type="ARBA" id="ARBA00023031"/>
    </source>
</evidence>
<evidence type="ECO:0000313" key="13">
    <source>
        <dbReference type="Proteomes" id="UP000241755"/>
    </source>
</evidence>
<keyword evidence="13" id="KW-1185">Reference proteome</keyword>
<keyword evidence="5" id="KW-0167">Capsid protein</keyword>
<dbReference type="Gene3D" id="2.60.120.20">
    <property type="match status" value="2"/>
</dbReference>
<evidence type="ECO:0000256" key="4">
    <source>
        <dbReference type="ARBA" id="ARBA00022448"/>
    </source>
</evidence>
<evidence type="ECO:0000256" key="9">
    <source>
        <dbReference type="ARBA" id="ARBA00023081"/>
    </source>
</evidence>
<dbReference type="GO" id="GO:0044219">
    <property type="term" value="C:host cell plasmodesma"/>
    <property type="evidence" value="ECO:0007669"/>
    <property type="project" value="UniProtKB-SubCell"/>
</dbReference>
<dbReference type="InterPro" id="IPR029053">
    <property type="entry name" value="Viral_coat"/>
</dbReference>
<evidence type="ECO:0000256" key="2">
    <source>
        <dbReference type="ARBA" id="ARBA00004621"/>
    </source>
</evidence>
<evidence type="ECO:0000256" key="5">
    <source>
        <dbReference type="ARBA" id="ARBA00022561"/>
    </source>
</evidence>
<sequence>MQTYNLFKDITGFETYAEYEFDLFTSETWLEYEERRNRTFTFVSKHLTPCKRIYHLDQRKIQRPTRSENFKSFLISILYISLYYISSFSRKLDKMAFQGSSHSVGSGTSETLQVPLGTANTIPADVLADRGRAYRETVPSRASVLPRSRDVYSDRVTRFMRLGWQGLVGNTATTIRIENAELTTLGGNHVVDVPIPFLGTEATSVNPVVMAMDERLTPSVRSSSGPNLAHVGVVEILVDGLVAQNARTVAGALLYDARHQDREQAFLGAFASTIASEPSRVLFYPDHTVSLLQADAARTLHLAIVLPNNDMREHDIAAHIRVGSITQFTRGSFESTHTARLINHTRTDRAEAVRYLGQNMHVIHAASRPRVEMPNISIPFGRSISMRQTAALQWEAVERPRQSVVLQFDNPNNRSTFSFDAISAETPPVNPDPVLNESQGQAVSSLEVEMKVPIVQAGEMTQRVLYSGTASVATNAAEGTVLASFSMAEVISAQTTHAPMLQTYGQVPGKLLLRSKCQIPAACGISLFWIYKERGAPYTSPLAVKQAASDPHIFWNPACQSSIDFWVAPFSCSSHWIPSYFSSMESHFILACSTSWQQAPKTAAAVQFALYMEPSVEAIPRVTNVLSPENMDYFRFLGTIAFKQQAHASAQVLDLSLGLPCIYSSGLGHNSCSAIMSQFQYWKGDVFVEIVKASSPFVTATISVALLPGGKAWATDQRSLSLVPHVTVAIDPQASRYVCKIPKEVTGAHLLANNEVASLSRGKKLSAVLAIWIRDSVTSSVDGDLTLNVSVSRVENLECLGFSSGYPFSASRAQLSVGEAKYQDVFKVLIPDTQKGVATYEISLHRPLSVTVNDKVNVGMERYYCPLVNILQTSAWAKGTIHWKLIWYSKPIQMALRTSCVDMEVHETSVAGSYAYVRDSSCLPSGKFEWDTYFTGPIEGFMFLDDKFGGQQSFTTLRVQVSESSECSGLILMAKFGPDFVVSGSAGGLYRSVPKTTMASIVSMFP</sequence>
<feature type="transmembrane region" description="Helical" evidence="11">
    <location>
        <begin position="69"/>
        <end position="86"/>
    </location>
</feature>
<dbReference type="InterPro" id="IPR028919">
    <property type="entry name" value="Viral_movement"/>
</dbReference>
<evidence type="ECO:0000256" key="6">
    <source>
        <dbReference type="ARBA" id="ARBA00022844"/>
    </source>
</evidence>